<dbReference type="InterPro" id="IPR043502">
    <property type="entry name" value="DNA/RNA_pol_sf"/>
</dbReference>
<organism evidence="3">
    <name type="scientific">Absidia glauca</name>
    <name type="common">Pin mould</name>
    <dbReference type="NCBI Taxonomy" id="4829"/>
    <lineage>
        <taxon>Eukaryota</taxon>
        <taxon>Fungi</taxon>
        <taxon>Fungi incertae sedis</taxon>
        <taxon>Mucoromycota</taxon>
        <taxon>Mucoromycotina</taxon>
        <taxon>Mucoromycetes</taxon>
        <taxon>Mucorales</taxon>
        <taxon>Cunninghamellaceae</taxon>
        <taxon>Absidia</taxon>
    </lineage>
</organism>
<dbReference type="AlphaFoldDB" id="A0A168TDF1"/>
<evidence type="ECO:0000313" key="4">
    <source>
        <dbReference type="Proteomes" id="UP000078561"/>
    </source>
</evidence>
<feature type="region of interest" description="Disordered" evidence="1">
    <location>
        <begin position="284"/>
        <end position="326"/>
    </location>
</feature>
<dbReference type="InParanoid" id="A0A168TDF1"/>
<dbReference type="SUPFAM" id="SSF56672">
    <property type="entry name" value="DNA/RNA polymerases"/>
    <property type="match status" value="1"/>
</dbReference>
<gene>
    <name evidence="3" type="primary">ABSGL_15583.1 scaffold 18085</name>
</gene>
<dbReference type="PANTHER" id="PTHR24559">
    <property type="entry name" value="TRANSPOSON TY3-I GAG-POL POLYPROTEIN"/>
    <property type="match status" value="1"/>
</dbReference>
<feature type="non-terminal residue" evidence="3">
    <location>
        <position position="682"/>
    </location>
</feature>
<feature type="domain" description="Reverse transcriptase" evidence="2">
    <location>
        <begin position="586"/>
        <end position="675"/>
    </location>
</feature>
<proteinExistence type="predicted"/>
<feature type="region of interest" description="Disordered" evidence="1">
    <location>
        <begin position="478"/>
        <end position="497"/>
    </location>
</feature>
<dbReference type="STRING" id="4829.A0A168TDF1"/>
<dbReference type="Gene3D" id="3.10.10.10">
    <property type="entry name" value="HIV Type 1 Reverse Transcriptase, subunit A, domain 1"/>
    <property type="match status" value="1"/>
</dbReference>
<dbReference type="OMA" id="RYKGENQ"/>
<dbReference type="InterPro" id="IPR053134">
    <property type="entry name" value="RNA-dir_DNA_polymerase"/>
</dbReference>
<dbReference type="InterPro" id="IPR000477">
    <property type="entry name" value="RT_dom"/>
</dbReference>
<dbReference type="Pfam" id="PF00078">
    <property type="entry name" value="RVT_1"/>
    <property type="match status" value="1"/>
</dbReference>
<feature type="compositionally biased region" description="Basic and acidic residues" evidence="1">
    <location>
        <begin position="291"/>
        <end position="320"/>
    </location>
</feature>
<dbReference type="PANTHER" id="PTHR24559:SF444">
    <property type="entry name" value="REVERSE TRANSCRIPTASE DOMAIN-CONTAINING PROTEIN"/>
    <property type="match status" value="1"/>
</dbReference>
<evidence type="ECO:0000313" key="3">
    <source>
        <dbReference type="EMBL" id="SAM09872.1"/>
    </source>
</evidence>
<feature type="compositionally biased region" description="Polar residues" evidence="1">
    <location>
        <begin position="485"/>
        <end position="497"/>
    </location>
</feature>
<dbReference type="EMBL" id="LT555221">
    <property type="protein sequence ID" value="SAM09872.1"/>
    <property type="molecule type" value="Genomic_DNA"/>
</dbReference>
<name>A0A168TDF1_ABSGL</name>
<dbReference type="Gene3D" id="3.30.70.270">
    <property type="match status" value="1"/>
</dbReference>
<evidence type="ECO:0000259" key="2">
    <source>
        <dbReference type="Pfam" id="PF00078"/>
    </source>
</evidence>
<evidence type="ECO:0000256" key="1">
    <source>
        <dbReference type="SAM" id="MobiDB-lite"/>
    </source>
</evidence>
<protein>
    <recommendedName>
        <fullName evidence="2">Reverse transcriptase domain-containing protein</fullName>
    </recommendedName>
</protein>
<dbReference type="InterPro" id="IPR043128">
    <property type="entry name" value="Rev_trsase/Diguanyl_cyclase"/>
</dbReference>
<dbReference type="CDD" id="cd01647">
    <property type="entry name" value="RT_LTR"/>
    <property type="match status" value="1"/>
</dbReference>
<accession>A0A168TDF1</accession>
<dbReference type="Proteomes" id="UP000078561">
    <property type="component" value="Unassembled WGS sequence"/>
</dbReference>
<dbReference type="OrthoDB" id="2290056at2759"/>
<reference evidence="3" key="1">
    <citation type="submission" date="2016-04" db="EMBL/GenBank/DDBJ databases">
        <authorList>
            <person name="Evans L.H."/>
            <person name="Alamgir A."/>
            <person name="Owens N."/>
            <person name="Weber N.D."/>
            <person name="Virtaneva K."/>
            <person name="Barbian K."/>
            <person name="Babar A."/>
            <person name="Rosenke K."/>
        </authorList>
    </citation>
    <scope>NUCLEOTIDE SEQUENCE [LARGE SCALE GENOMIC DNA]</scope>
    <source>
        <strain evidence="3">CBS 101.48</strain>
    </source>
</reference>
<keyword evidence="4" id="KW-1185">Reference proteome</keyword>
<sequence length="682" mass="79055">MDKINHKTLDQEDVVMELVNESQRLEDKTRKLQEHEDEVQDLWTTEYEKVLLAMKKLPAAEATDDQLLALEGRRKILRGILDSFDSIGRKDKKKTTDVVPRNVPALQLLDDTEVVKFKMVFETVDKFIDMFELILYQHHLDLESAWEPSFISAVVHSNERAAWFKEELMGRNFAWSVAKQKVQEHFGGGRAQGHYLEKLTTMNASKHEDPVKYVEKFYNIFKSVGVTDSIAYATILLKSMNSHQEVVRQIKTTYASSPVIGRPEMTVGYIYRTLPLLYVEPNEDRKRKKDNRYESDRRPQEEKRYKGENQDRSKDEIEHAVRKKQGTSRSAGPVICRYCEKKWYDGHRCKEYYETLQAKSEFKARMARLADEDKRIKTRREENAFADSLEELTMDDIDESAQSTKGQIRLADNRQIPRKGHTAPLTVQYGNKKISTTFEVMDLTEEGYQCVIGTDLFHKLGIFFVGLATSYHEQDTFTFDDNESNDVPTPDNSPIGSVRQQNEFMTHINKSMQRNQLVDKKSFCTIPESIVHLPTPAGQTCFKRQYPIADALMPIVDEAVKKWFAEGTIVRARVNNQWNSPLTLAPKKNADGTKSKKRPCLDPRHINLLLPDDRYPLPLIRDIFEQLKDAKVFSTLDLKNAFHRFQIAKEDQHKTTFTHRGTQFMFQGCPFGLKPLSSKFQR</sequence>